<dbReference type="Proteomes" id="UP000470213">
    <property type="component" value="Unassembled WGS sequence"/>
</dbReference>
<dbReference type="InterPro" id="IPR005262">
    <property type="entry name" value="MJ1255-like"/>
</dbReference>
<name>A0A7X5RK92_9ALTE</name>
<accession>A0A7X5RK92</accession>
<dbReference type="NCBIfam" id="TIGR00661">
    <property type="entry name" value="MJ1255"/>
    <property type="match status" value="1"/>
</dbReference>
<organism evidence="1 2">
    <name type="scientific">Alteromonas profundi</name>
    <dbReference type="NCBI Taxonomy" id="2696062"/>
    <lineage>
        <taxon>Bacteria</taxon>
        <taxon>Pseudomonadati</taxon>
        <taxon>Pseudomonadota</taxon>
        <taxon>Gammaproteobacteria</taxon>
        <taxon>Alteromonadales</taxon>
        <taxon>Alteromonadaceae</taxon>
        <taxon>Alteromonas/Salinimonas group</taxon>
        <taxon>Alteromonas</taxon>
    </lineage>
</organism>
<dbReference type="AlphaFoldDB" id="A0A7X5RK92"/>
<dbReference type="RefSeq" id="WP_163083986.1">
    <property type="nucleotide sequence ID" value="NZ_JAAAWN010000004.1"/>
</dbReference>
<reference evidence="1 2" key="1">
    <citation type="submission" date="2020-01" db="EMBL/GenBank/DDBJ databases">
        <authorList>
            <person name="Chen J."/>
            <person name="Zhu S."/>
            <person name="Yang J."/>
        </authorList>
    </citation>
    <scope>NUCLEOTIDE SEQUENCE [LARGE SCALE GENOMIC DNA]</scope>
    <source>
        <strain evidence="1 2">345S023</strain>
    </source>
</reference>
<keyword evidence="2" id="KW-1185">Reference proteome</keyword>
<dbReference type="SUPFAM" id="SSF53756">
    <property type="entry name" value="UDP-Glycosyltransferase/glycogen phosphorylase"/>
    <property type="match status" value="1"/>
</dbReference>
<dbReference type="GO" id="GO:0016740">
    <property type="term" value="F:transferase activity"/>
    <property type="evidence" value="ECO:0007669"/>
    <property type="project" value="UniProtKB-KW"/>
</dbReference>
<keyword evidence="1" id="KW-0808">Transferase</keyword>
<protein>
    <submittedName>
        <fullName evidence="1">Glycosyltransferase</fullName>
    </submittedName>
</protein>
<comment type="caution">
    <text evidence="1">The sequence shown here is derived from an EMBL/GenBank/DDBJ whole genome shotgun (WGS) entry which is preliminary data.</text>
</comment>
<proteinExistence type="predicted"/>
<dbReference type="EMBL" id="JAAAWN010000004">
    <property type="protein sequence ID" value="NDV90389.1"/>
    <property type="molecule type" value="Genomic_DNA"/>
</dbReference>
<evidence type="ECO:0000313" key="2">
    <source>
        <dbReference type="Proteomes" id="UP000470213"/>
    </source>
</evidence>
<gene>
    <name evidence="1" type="ORF">GTH32_04160</name>
</gene>
<dbReference type="Pfam" id="PF13528">
    <property type="entry name" value="Glyco_trans_1_3"/>
    <property type="match status" value="1"/>
</dbReference>
<evidence type="ECO:0000313" key="1">
    <source>
        <dbReference type="EMBL" id="NDV90389.1"/>
    </source>
</evidence>
<sequence>MRILYGVQGTGNGHIARARIMAAALANRPDIDVDFVFTGRPPEKYFDMEVFGDYRTLTGLSFVTQNGQVDRWTTLRNANIKQLLHDIKKLDTHSYDLLINDFEPVTAWAAKQQHTPSISISHQAAFAYKVPKTGDGIADKLLMKGFAPTQYQLGVHWYHFNQPIIPPFIADKPAFAPSADNILVYLPFEDISEIHQMLEPISDQNFLCFHPAIQQSAKQGNIHWHPTSKHHFQRALQQCKGVIANGGFELSSEALQLGKKLLIKPLHGQFEQLSNVLTLNKLNLCHTLFQLDTGVTEEWLDAPDNEAISFPDDPSVLIDWLKKGNWQDTNDLCNTLWKNVHYGEKTQEHLLSLAF</sequence>